<dbReference type="PROSITE" id="PS51365">
    <property type="entry name" value="RENAL_DIPEPTIDASE_2"/>
    <property type="match status" value="1"/>
</dbReference>
<accession>A0ABU3N7G7</accession>
<dbReference type="SUPFAM" id="SSF51556">
    <property type="entry name" value="Metallo-dependent hydrolases"/>
    <property type="match status" value="1"/>
</dbReference>
<dbReference type="InterPro" id="IPR008257">
    <property type="entry name" value="Pept_M19"/>
</dbReference>
<dbReference type="Gene3D" id="3.20.20.140">
    <property type="entry name" value="Metal-dependent hydrolases"/>
    <property type="match status" value="1"/>
</dbReference>
<dbReference type="Pfam" id="PF01244">
    <property type="entry name" value="Peptidase_M19"/>
    <property type="match status" value="1"/>
</dbReference>
<dbReference type="PANTHER" id="PTHR10443">
    <property type="entry name" value="MICROSOMAL DIPEPTIDASE"/>
    <property type="match status" value="1"/>
</dbReference>
<dbReference type="EMBL" id="JALMLT010000003">
    <property type="protein sequence ID" value="MDT8759819.1"/>
    <property type="molecule type" value="Genomic_DNA"/>
</dbReference>
<dbReference type="PANTHER" id="PTHR10443:SF12">
    <property type="entry name" value="DIPEPTIDASE"/>
    <property type="match status" value="1"/>
</dbReference>
<sequence length="389" mass="41824">MKKILWALAAILLLGAIGFFGLAPAFVESGMNKVVAAPLPKVSAQTRQFHASLQIADMHGDTLLWRRSLLDRASRGQVDLPRLLDGNVALQIFSSVTKTPKGQNYDANGADTDNITLLTVAQLQPPRTWNSLLQRSLWHAEKLDRAAAGSDGRLRVIRTPAELDRLLADRTAGRKIVGGMLSIEGLQDMEGKLANLDRLYAAGFRMAGLAHFFDNDVAGSMHGVKKGGLTPLGVQVVRRMEKIGMIIDIAHSSHQTVAEVLRMARRPVVSSHGGVQATCKVNRNLTDEEIRGVARTGGVIGIGYWDAAICSTAPEAVARAIQHVRDLVGIDHVGLGSDFDGAVTTGFDTSQLAAVTQALVDRGFAQDEIRKVMGGNVLRVIRAGMLPQP</sequence>
<reference evidence="1" key="1">
    <citation type="submission" date="2022-04" db="EMBL/GenBank/DDBJ databases">
        <title>Tomato heritable bacteria conferring resistance against bacterial wilt.</title>
        <authorList>
            <person name="Yin J."/>
        </authorList>
    </citation>
    <scope>NUCLEOTIDE SEQUENCE</scope>
    <source>
        <strain evidence="1">Cra20</strain>
    </source>
</reference>
<comment type="caution">
    <text evidence="1">The sequence shown here is derived from an EMBL/GenBank/DDBJ whole genome shotgun (WGS) entry which is preliminary data.</text>
</comment>
<protein>
    <submittedName>
        <fullName evidence="1">Dipeptidase</fullName>
    </submittedName>
</protein>
<name>A0ABU3N7G7_9SPHN</name>
<evidence type="ECO:0000313" key="1">
    <source>
        <dbReference type="EMBL" id="MDT8759819.1"/>
    </source>
</evidence>
<proteinExistence type="predicted"/>
<dbReference type="InterPro" id="IPR032466">
    <property type="entry name" value="Metal_Hydrolase"/>
</dbReference>
<dbReference type="CDD" id="cd01301">
    <property type="entry name" value="rDP_like"/>
    <property type="match status" value="1"/>
</dbReference>
<gene>
    <name evidence="1" type="ORF">MZO42_14045</name>
</gene>
<organism evidence="1">
    <name type="scientific">Sphingomonas psychrotolerans</name>
    <dbReference type="NCBI Taxonomy" id="1327635"/>
    <lineage>
        <taxon>Bacteria</taxon>
        <taxon>Pseudomonadati</taxon>
        <taxon>Pseudomonadota</taxon>
        <taxon>Alphaproteobacteria</taxon>
        <taxon>Sphingomonadales</taxon>
        <taxon>Sphingomonadaceae</taxon>
        <taxon>Sphingomonas</taxon>
    </lineage>
</organism>